<feature type="transmembrane region" description="Helical" evidence="1">
    <location>
        <begin position="18"/>
        <end position="34"/>
    </location>
</feature>
<proteinExistence type="predicted"/>
<name>A0AAD4W0I6_PRUDU</name>
<protein>
    <recommendedName>
        <fullName evidence="4">Transmembrane protein</fullName>
    </recommendedName>
</protein>
<comment type="caution">
    <text evidence="2">The sequence shown here is derived from an EMBL/GenBank/DDBJ whole genome shotgun (WGS) entry which is preliminary data.</text>
</comment>
<keyword evidence="1" id="KW-0472">Membrane</keyword>
<feature type="transmembrane region" description="Helical" evidence="1">
    <location>
        <begin position="71"/>
        <end position="89"/>
    </location>
</feature>
<organism evidence="2 3">
    <name type="scientific">Prunus dulcis</name>
    <name type="common">Almond</name>
    <name type="synonym">Amygdalus dulcis</name>
    <dbReference type="NCBI Taxonomy" id="3755"/>
    <lineage>
        <taxon>Eukaryota</taxon>
        <taxon>Viridiplantae</taxon>
        <taxon>Streptophyta</taxon>
        <taxon>Embryophyta</taxon>
        <taxon>Tracheophyta</taxon>
        <taxon>Spermatophyta</taxon>
        <taxon>Magnoliopsida</taxon>
        <taxon>eudicotyledons</taxon>
        <taxon>Gunneridae</taxon>
        <taxon>Pentapetalae</taxon>
        <taxon>rosids</taxon>
        <taxon>fabids</taxon>
        <taxon>Rosales</taxon>
        <taxon>Rosaceae</taxon>
        <taxon>Amygdaloideae</taxon>
        <taxon>Amygdaleae</taxon>
        <taxon>Prunus</taxon>
    </lineage>
</organism>
<keyword evidence="1" id="KW-1133">Transmembrane helix</keyword>
<sequence length="143" mass="15173">MVFLDVSASLSLKLHNKSLYFVSLVTAYRAFAFLREPRHRLLSLSFDCSAVPCIAVVGTSIVAPACYGANIVAHVFAGFLCSALPIVVLTEFLCSALSIAVLAGFLCSALLIAVLAGFLCSALSTTVVTGYRGHRVSVFCLTY</sequence>
<feature type="transmembrane region" description="Helical" evidence="1">
    <location>
        <begin position="96"/>
        <end position="119"/>
    </location>
</feature>
<gene>
    <name evidence="2" type="ORF">L3X38_024827</name>
</gene>
<evidence type="ECO:0000256" key="1">
    <source>
        <dbReference type="SAM" id="Phobius"/>
    </source>
</evidence>
<dbReference type="EMBL" id="JAJFAZ020000004">
    <property type="protein sequence ID" value="KAI5334694.1"/>
    <property type="molecule type" value="Genomic_DNA"/>
</dbReference>
<evidence type="ECO:0000313" key="3">
    <source>
        <dbReference type="Proteomes" id="UP001054821"/>
    </source>
</evidence>
<dbReference type="AlphaFoldDB" id="A0AAD4W0I6"/>
<accession>A0AAD4W0I6</accession>
<dbReference type="Proteomes" id="UP001054821">
    <property type="component" value="Chromosome 4"/>
</dbReference>
<reference evidence="2 3" key="1">
    <citation type="journal article" date="2022" name="G3 (Bethesda)">
        <title>Whole-genome sequence and methylome profiling of the almond [Prunus dulcis (Mill.) D.A. Webb] cultivar 'Nonpareil'.</title>
        <authorList>
            <person name="D'Amico-Willman K.M."/>
            <person name="Ouma W.Z."/>
            <person name="Meulia T."/>
            <person name="Sideli G.M."/>
            <person name="Gradziel T.M."/>
            <person name="Fresnedo-Ramirez J."/>
        </authorList>
    </citation>
    <scope>NUCLEOTIDE SEQUENCE [LARGE SCALE GENOMIC DNA]</scope>
    <source>
        <strain evidence="2">Clone GOH B32 T37-40</strain>
    </source>
</reference>
<keyword evidence="1" id="KW-0812">Transmembrane</keyword>
<feature type="transmembrane region" description="Helical" evidence="1">
    <location>
        <begin position="41"/>
        <end position="65"/>
    </location>
</feature>
<evidence type="ECO:0000313" key="2">
    <source>
        <dbReference type="EMBL" id="KAI5334694.1"/>
    </source>
</evidence>
<evidence type="ECO:0008006" key="4">
    <source>
        <dbReference type="Google" id="ProtNLM"/>
    </source>
</evidence>
<keyword evidence="3" id="KW-1185">Reference proteome</keyword>